<sequence length="124" mass="15101">MTHLTIAQEEHLSYAICNKIAYDRRQAAYMIHAMMEQLQNSHLTVDYKITLSRQVAAARRKWCREYFIDLDSYSLIELMRYACSVQDWSRRLSDLFTTNARMIRDRMSRIREINFNRRHLQWCF</sequence>
<keyword evidence="2" id="KW-1185">Reference proteome</keyword>
<name>A0A261BE46_CAERE</name>
<protein>
    <submittedName>
        <fullName evidence="1">Uncharacterized protein</fullName>
    </submittedName>
</protein>
<accession>A0A261BE46</accession>
<feature type="non-terminal residue" evidence="1">
    <location>
        <position position="1"/>
    </location>
</feature>
<organism evidence="1 2">
    <name type="scientific">Caenorhabditis remanei</name>
    <name type="common">Caenorhabditis vulgaris</name>
    <dbReference type="NCBI Taxonomy" id="31234"/>
    <lineage>
        <taxon>Eukaryota</taxon>
        <taxon>Metazoa</taxon>
        <taxon>Ecdysozoa</taxon>
        <taxon>Nematoda</taxon>
        <taxon>Chromadorea</taxon>
        <taxon>Rhabditida</taxon>
        <taxon>Rhabditina</taxon>
        <taxon>Rhabditomorpha</taxon>
        <taxon>Rhabditoidea</taxon>
        <taxon>Rhabditidae</taxon>
        <taxon>Peloderinae</taxon>
        <taxon>Caenorhabditis</taxon>
    </lineage>
</organism>
<dbReference type="HOGENOM" id="CLU_2005959_0_0_1"/>
<proteinExistence type="predicted"/>
<dbReference type="eggNOG" id="ENOG502TI0H">
    <property type="taxonomic scope" value="Eukaryota"/>
</dbReference>
<evidence type="ECO:0000313" key="1">
    <source>
        <dbReference type="EMBL" id="OZG07990.1"/>
    </source>
</evidence>
<reference evidence="1" key="1">
    <citation type="submission" date="2017-08" db="EMBL/GenBank/DDBJ databases">
        <authorList>
            <person name="de Groot N.N."/>
        </authorList>
    </citation>
    <scope>NUCLEOTIDE SEQUENCE [LARGE SCALE GENOMIC DNA]</scope>
    <source>
        <strain evidence="1">PX439</strain>
    </source>
</reference>
<dbReference type="KEGG" id="crq:GCK72_024490"/>
<dbReference type="OMA" id="AACMIDA"/>
<dbReference type="CTD" id="9822227"/>
<dbReference type="EMBL" id="NMWX01000001">
    <property type="protein sequence ID" value="OZG07990.1"/>
    <property type="molecule type" value="Genomic_DNA"/>
</dbReference>
<evidence type="ECO:0000313" key="2">
    <source>
        <dbReference type="Proteomes" id="UP000216624"/>
    </source>
</evidence>
<comment type="caution">
    <text evidence="1">The sequence shown here is derived from an EMBL/GenBank/DDBJ whole genome shotgun (WGS) entry which is preliminary data.</text>
</comment>
<dbReference type="OrthoDB" id="5852969at2759"/>
<gene>
    <name evidence="1" type="ORF">FL82_01792</name>
</gene>
<dbReference type="Proteomes" id="UP000216624">
    <property type="component" value="Unassembled WGS sequence"/>
</dbReference>